<evidence type="ECO:0000256" key="5">
    <source>
        <dbReference type="ARBA" id="ARBA00022723"/>
    </source>
</evidence>
<reference evidence="9 10" key="1">
    <citation type="submission" date="2016-03" db="EMBL/GenBank/DDBJ databases">
        <title>Cyphomyrmex costatus WGS genome.</title>
        <authorList>
            <person name="Nygaard S."/>
            <person name="Hu H."/>
            <person name="Boomsma J."/>
            <person name="Zhang G."/>
        </authorList>
    </citation>
    <scope>NUCLEOTIDE SEQUENCE [LARGE SCALE GENOMIC DNA]</scope>
    <source>
        <strain evidence="9">MS0001</strain>
        <tissue evidence="9">Whole body</tissue>
    </source>
</reference>
<evidence type="ECO:0000313" key="9">
    <source>
        <dbReference type="EMBL" id="KYN07137.1"/>
    </source>
</evidence>
<dbReference type="STRING" id="456900.A0A151INT5"/>
<sequence length="276" mass="31954">MEAVFWIVNLVIEERQKLKLMRRYLRDVSDPFSVPESQFLQLYRLSKECALDLCNNLRPYMPQEQRSTAIPLELKVLATLNFIASGSYQRRVGQDFLSCMSQASVSGTVHVVIEALNQIIDQYIKFPIDEQDIKAVKKQFWDNYRFPGVIGDSGYPLLPYLLTPMLNQPVGTPPVRYTDVHVKARSEIERCIGVLKGRWRCLRKERALHYKPEFAALIVNAACILHNIAKIYNVPEPDLYVDDIDQEDEDFLQNINNGRGRAGQEVREALIRRYFT</sequence>
<keyword evidence="10" id="KW-1185">Reference proteome</keyword>
<gene>
    <name evidence="9" type="ORF">ALC62_01899</name>
</gene>
<dbReference type="GO" id="GO:0004518">
    <property type="term" value="F:nuclease activity"/>
    <property type="evidence" value="ECO:0007669"/>
    <property type="project" value="UniProtKB-KW"/>
</dbReference>
<evidence type="ECO:0000256" key="1">
    <source>
        <dbReference type="ARBA" id="ARBA00001968"/>
    </source>
</evidence>
<name>A0A151INT5_9HYME</name>
<evidence type="ECO:0000256" key="3">
    <source>
        <dbReference type="ARBA" id="ARBA00006958"/>
    </source>
</evidence>
<dbReference type="PANTHER" id="PTHR22930">
    <property type="match status" value="1"/>
</dbReference>
<dbReference type="PANTHER" id="PTHR22930:SF85">
    <property type="entry name" value="GH03217P-RELATED"/>
    <property type="match status" value="1"/>
</dbReference>
<accession>A0A151INT5</accession>
<evidence type="ECO:0000313" key="10">
    <source>
        <dbReference type="Proteomes" id="UP000078542"/>
    </source>
</evidence>
<dbReference type="GO" id="GO:0005634">
    <property type="term" value="C:nucleus"/>
    <property type="evidence" value="ECO:0007669"/>
    <property type="project" value="UniProtKB-SubCell"/>
</dbReference>
<dbReference type="AlphaFoldDB" id="A0A151INT5"/>
<proteinExistence type="inferred from homology"/>
<dbReference type="GO" id="GO:0046872">
    <property type="term" value="F:metal ion binding"/>
    <property type="evidence" value="ECO:0007669"/>
    <property type="project" value="UniProtKB-KW"/>
</dbReference>
<protein>
    <submittedName>
        <fullName evidence="9">Putative nuclease HARBI1</fullName>
    </submittedName>
</protein>
<evidence type="ECO:0000259" key="8">
    <source>
        <dbReference type="Pfam" id="PF13359"/>
    </source>
</evidence>
<comment type="subcellular location">
    <subcellularLocation>
        <location evidence="2">Nucleus</location>
    </subcellularLocation>
</comment>
<dbReference type="GO" id="GO:0016787">
    <property type="term" value="F:hydrolase activity"/>
    <property type="evidence" value="ECO:0007669"/>
    <property type="project" value="UniProtKB-KW"/>
</dbReference>
<dbReference type="Pfam" id="PF13359">
    <property type="entry name" value="DDE_Tnp_4"/>
    <property type="match status" value="1"/>
</dbReference>
<keyword evidence="5" id="KW-0479">Metal-binding</keyword>
<organism evidence="9 10">
    <name type="scientific">Cyphomyrmex costatus</name>
    <dbReference type="NCBI Taxonomy" id="456900"/>
    <lineage>
        <taxon>Eukaryota</taxon>
        <taxon>Metazoa</taxon>
        <taxon>Ecdysozoa</taxon>
        <taxon>Arthropoda</taxon>
        <taxon>Hexapoda</taxon>
        <taxon>Insecta</taxon>
        <taxon>Pterygota</taxon>
        <taxon>Neoptera</taxon>
        <taxon>Endopterygota</taxon>
        <taxon>Hymenoptera</taxon>
        <taxon>Apocrita</taxon>
        <taxon>Aculeata</taxon>
        <taxon>Formicoidea</taxon>
        <taxon>Formicidae</taxon>
        <taxon>Myrmicinae</taxon>
        <taxon>Cyphomyrmex</taxon>
    </lineage>
</organism>
<dbReference type="InterPro" id="IPR027806">
    <property type="entry name" value="HARBI1_dom"/>
</dbReference>
<keyword evidence="4" id="KW-0540">Nuclease</keyword>
<comment type="similarity">
    <text evidence="3">Belongs to the HARBI1 family.</text>
</comment>
<dbReference type="Proteomes" id="UP000078542">
    <property type="component" value="Unassembled WGS sequence"/>
</dbReference>
<comment type="cofactor">
    <cofactor evidence="1">
        <name>a divalent metal cation</name>
        <dbReference type="ChEBI" id="CHEBI:60240"/>
    </cofactor>
</comment>
<feature type="domain" description="DDE Tnp4" evidence="8">
    <location>
        <begin position="148"/>
        <end position="227"/>
    </location>
</feature>
<keyword evidence="7" id="KW-0539">Nucleus</keyword>
<keyword evidence="6" id="KW-0378">Hydrolase</keyword>
<dbReference type="InterPro" id="IPR045249">
    <property type="entry name" value="HARBI1-like"/>
</dbReference>
<dbReference type="EMBL" id="KQ976913">
    <property type="protein sequence ID" value="KYN07137.1"/>
    <property type="molecule type" value="Genomic_DNA"/>
</dbReference>
<evidence type="ECO:0000256" key="2">
    <source>
        <dbReference type="ARBA" id="ARBA00004123"/>
    </source>
</evidence>
<evidence type="ECO:0000256" key="6">
    <source>
        <dbReference type="ARBA" id="ARBA00022801"/>
    </source>
</evidence>
<evidence type="ECO:0000256" key="4">
    <source>
        <dbReference type="ARBA" id="ARBA00022722"/>
    </source>
</evidence>
<evidence type="ECO:0000256" key="7">
    <source>
        <dbReference type="ARBA" id="ARBA00023242"/>
    </source>
</evidence>